<dbReference type="AlphaFoldDB" id="A0A7W5DWH0"/>
<protein>
    <submittedName>
        <fullName evidence="1">Uncharacterized protein</fullName>
    </submittedName>
</protein>
<proteinExistence type="predicted"/>
<keyword evidence="2" id="KW-1185">Reference proteome</keyword>
<evidence type="ECO:0000313" key="2">
    <source>
        <dbReference type="Proteomes" id="UP000536179"/>
    </source>
</evidence>
<dbReference type="Proteomes" id="UP000536179">
    <property type="component" value="Unassembled WGS sequence"/>
</dbReference>
<gene>
    <name evidence="1" type="ORF">FHS27_001635</name>
</gene>
<organism evidence="1 2">
    <name type="scientific">Aporhodopirellula rubra</name>
    <dbReference type="NCBI Taxonomy" id="980271"/>
    <lineage>
        <taxon>Bacteria</taxon>
        <taxon>Pseudomonadati</taxon>
        <taxon>Planctomycetota</taxon>
        <taxon>Planctomycetia</taxon>
        <taxon>Pirellulales</taxon>
        <taxon>Pirellulaceae</taxon>
        <taxon>Aporhodopirellula</taxon>
    </lineage>
</organism>
<reference evidence="1 2" key="1">
    <citation type="submission" date="2020-08" db="EMBL/GenBank/DDBJ databases">
        <title>Genomic Encyclopedia of Type Strains, Phase III (KMG-III): the genomes of soil and plant-associated and newly described type strains.</title>
        <authorList>
            <person name="Whitman W."/>
        </authorList>
    </citation>
    <scope>NUCLEOTIDE SEQUENCE [LARGE SCALE GENOMIC DNA]</scope>
    <source>
        <strain evidence="1 2">CECT 8075</strain>
    </source>
</reference>
<evidence type="ECO:0000313" key="1">
    <source>
        <dbReference type="EMBL" id="MBB3205831.1"/>
    </source>
</evidence>
<dbReference type="PROSITE" id="PS51257">
    <property type="entry name" value="PROKAR_LIPOPROTEIN"/>
    <property type="match status" value="1"/>
</dbReference>
<comment type="caution">
    <text evidence="1">The sequence shown here is derived from an EMBL/GenBank/DDBJ whole genome shotgun (WGS) entry which is preliminary data.</text>
</comment>
<dbReference type="EMBL" id="JACHXU010000004">
    <property type="protein sequence ID" value="MBB3205831.1"/>
    <property type="molecule type" value="Genomic_DNA"/>
</dbReference>
<name>A0A7W5DWH0_9BACT</name>
<sequence length="57" mass="6100">MSKTNRLIAFLAFNCLLTGCGKEAASKPSDDAVKAHVERYGDLSVDPTKSSPDTTIK</sequence>
<accession>A0A7W5DWH0</accession>